<dbReference type="Proteomes" id="UP000231092">
    <property type="component" value="Unassembled WGS sequence"/>
</dbReference>
<evidence type="ECO:0000313" key="2">
    <source>
        <dbReference type="Proteomes" id="UP000231092"/>
    </source>
</evidence>
<protein>
    <submittedName>
        <fullName evidence="1">Uncharacterized protein</fullName>
    </submittedName>
</protein>
<evidence type="ECO:0000313" key="1">
    <source>
        <dbReference type="EMBL" id="PJJ31041.1"/>
    </source>
</evidence>
<dbReference type="OrthoDB" id="1907610at2"/>
<proteinExistence type="predicted"/>
<sequence length="282" mass="32475">MSFETEELMPIVAELADKYTGKESTSITYEKARQLMEAVLYCIHEYEGDGEKGQELLSMDGKSVAKRAYSLGYEAVQKKVKETQILYNKIIPDFKYYENRCYYDTFAKGISSFFLYYDPRFQPQNHILTLDYPVLYPVYTLQGIDAISAFVKCVSLEQVFLGKLPDEYVLHVLRAYSPDQGELIINLAGIVLRNILGCLMAGKRVNTQRYTPWELERLINYVNRNNTVSLEQEMKGLVDELLQSGYDGLEELGDYLKTDLHDFCYELRNAVKNQCVNSILAI</sequence>
<name>A0A2M8ZC53_9FIRM</name>
<organism evidence="1 2">
    <name type="scientific">[Clostridium] celerecrescens 18A</name>
    <dbReference type="NCBI Taxonomy" id="1286362"/>
    <lineage>
        <taxon>Bacteria</taxon>
        <taxon>Bacillati</taxon>
        <taxon>Bacillota</taxon>
        <taxon>Clostridia</taxon>
        <taxon>Lachnospirales</taxon>
        <taxon>Lachnospiraceae</taxon>
        <taxon>Lacrimispora</taxon>
    </lineage>
</organism>
<dbReference type="AlphaFoldDB" id="A0A2M8ZC53"/>
<reference evidence="1 2" key="1">
    <citation type="submission" date="2017-11" db="EMBL/GenBank/DDBJ databases">
        <title>Understudied soil microbes with underappreciated capabilities: Untangling the Clostridium saccharolyticum group.</title>
        <authorList>
            <person name="Leschine S."/>
        </authorList>
    </citation>
    <scope>NUCLEOTIDE SEQUENCE [LARGE SCALE GENOMIC DNA]</scope>
    <source>
        <strain evidence="1 2">18A</strain>
    </source>
</reference>
<dbReference type="RefSeq" id="WP_100307216.1">
    <property type="nucleotide sequence ID" value="NZ_PGET01000001.1"/>
</dbReference>
<dbReference type="InterPro" id="IPR045751">
    <property type="entry name" value="DUF6179"/>
</dbReference>
<gene>
    <name evidence="1" type="ORF">H171_4680</name>
</gene>
<comment type="caution">
    <text evidence="1">The sequence shown here is derived from an EMBL/GenBank/DDBJ whole genome shotgun (WGS) entry which is preliminary data.</text>
</comment>
<dbReference type="EMBL" id="PGET01000001">
    <property type="protein sequence ID" value="PJJ31041.1"/>
    <property type="molecule type" value="Genomic_DNA"/>
</dbReference>
<dbReference type="Pfam" id="PF19677">
    <property type="entry name" value="DUF6179"/>
    <property type="match status" value="1"/>
</dbReference>
<accession>A0A2M8ZC53</accession>